<sequence length="99" mass="10756">MLAAGTFLCVFSLLSTTRVRVWVRDHIELPSVIQLPTAPLPALVLLSFPDSHLPSANSIEEDASSGSSISRASSLEYTDDEEEYTDDDERGGSVKHHGI</sequence>
<evidence type="ECO:0000313" key="4">
    <source>
        <dbReference type="Proteomes" id="UP000316621"/>
    </source>
</evidence>
<dbReference type="Gramene" id="RZC63632">
    <property type="protein sequence ID" value="RZC63632"/>
    <property type="gene ID" value="C5167_025376"/>
</dbReference>
<evidence type="ECO:0000256" key="1">
    <source>
        <dbReference type="SAM" id="MobiDB-lite"/>
    </source>
</evidence>
<accession>A0A4Y7JUB1</accession>
<evidence type="ECO:0008006" key="5">
    <source>
        <dbReference type="Google" id="ProtNLM"/>
    </source>
</evidence>
<dbReference type="Proteomes" id="UP000316621">
    <property type="component" value="Chromosome 5"/>
</dbReference>
<gene>
    <name evidence="3" type="ORF">C5167_025376</name>
</gene>
<protein>
    <recommendedName>
        <fullName evidence="5">Secreted protein</fullName>
    </recommendedName>
</protein>
<dbReference type="EMBL" id="CM010719">
    <property type="protein sequence ID" value="RZC63632.1"/>
    <property type="molecule type" value="Genomic_DNA"/>
</dbReference>
<feature type="signal peptide" evidence="2">
    <location>
        <begin position="1"/>
        <end position="16"/>
    </location>
</feature>
<proteinExistence type="predicted"/>
<keyword evidence="2" id="KW-0732">Signal</keyword>
<name>A0A4Y7JUB1_PAPSO</name>
<feature type="chain" id="PRO_5021404981" description="Secreted protein" evidence="2">
    <location>
        <begin position="17"/>
        <end position="99"/>
    </location>
</feature>
<dbReference type="AlphaFoldDB" id="A0A4Y7JUB1"/>
<feature type="compositionally biased region" description="Low complexity" evidence="1">
    <location>
        <begin position="64"/>
        <end position="76"/>
    </location>
</feature>
<feature type="compositionally biased region" description="Acidic residues" evidence="1">
    <location>
        <begin position="77"/>
        <end position="89"/>
    </location>
</feature>
<reference evidence="3 4" key="1">
    <citation type="journal article" date="2018" name="Science">
        <title>The opium poppy genome and morphinan production.</title>
        <authorList>
            <person name="Guo L."/>
            <person name="Winzer T."/>
            <person name="Yang X."/>
            <person name="Li Y."/>
            <person name="Ning Z."/>
            <person name="He Z."/>
            <person name="Teodor R."/>
            <person name="Lu Y."/>
            <person name="Bowser T.A."/>
            <person name="Graham I.A."/>
            <person name="Ye K."/>
        </authorList>
    </citation>
    <scope>NUCLEOTIDE SEQUENCE [LARGE SCALE GENOMIC DNA]</scope>
    <source>
        <strain evidence="4">cv. HN1</strain>
        <tissue evidence="3">Leaves</tissue>
    </source>
</reference>
<organism evidence="3 4">
    <name type="scientific">Papaver somniferum</name>
    <name type="common">Opium poppy</name>
    <dbReference type="NCBI Taxonomy" id="3469"/>
    <lineage>
        <taxon>Eukaryota</taxon>
        <taxon>Viridiplantae</taxon>
        <taxon>Streptophyta</taxon>
        <taxon>Embryophyta</taxon>
        <taxon>Tracheophyta</taxon>
        <taxon>Spermatophyta</taxon>
        <taxon>Magnoliopsida</taxon>
        <taxon>Ranunculales</taxon>
        <taxon>Papaveraceae</taxon>
        <taxon>Papaveroideae</taxon>
        <taxon>Papaver</taxon>
    </lineage>
</organism>
<keyword evidence="4" id="KW-1185">Reference proteome</keyword>
<evidence type="ECO:0000313" key="3">
    <source>
        <dbReference type="EMBL" id="RZC63632.1"/>
    </source>
</evidence>
<evidence type="ECO:0000256" key="2">
    <source>
        <dbReference type="SAM" id="SignalP"/>
    </source>
</evidence>
<feature type="region of interest" description="Disordered" evidence="1">
    <location>
        <begin position="56"/>
        <end position="99"/>
    </location>
</feature>